<dbReference type="SUPFAM" id="SSF75632">
    <property type="entry name" value="Cullin homology domain"/>
    <property type="match status" value="1"/>
</dbReference>
<dbReference type="VEuPathDB" id="VectorBase:AEPI000146"/>
<feature type="domain" description="Cullin family profile" evidence="7">
    <location>
        <begin position="472"/>
        <end position="668"/>
    </location>
</feature>
<sequence length="790" mass="91179">MSNDAETQRLLDKVFPVFKNELIAEPVTIEELELLHQRLKDQKLLLAVYKSLFEKIESLIQHVVVPQFWSRFTLQSAEEQPRASFVQYQMAVNELYDRFAFFRRQLKRLEKVCPAKSIQYRHRKLPNEVFIFCTHFHSTLLAQLPDDFNELVYRFYSVAFRVFIYSHSDGEEYMEVAAESNRCIACDMNNGACQCQAIADAFTSTNRYLSMMGILEEIAGYTLNQLIQERIDAKVDDTKENYATSHVESLEQWLNTVVMQWLTRIYNKGSLQINPNHTSLRRNIAQLQSKLLFYMYDKYANTIVDQFFQIIINFPMSQSAVDDLKLCLSKINLNRCFVTTVREMLRERLLHPGVDTPDILTGYVAALKTLAHFDSSTVLLRSITRPIKEYLRNRTETVRCVVTSFTGDGTSDLAEELAKGEGETGPTKASCSSCSSCDKLDDPDWKNWQPDPVNMAPAALKFISSNKRADIISMVVDIYGSKEIFVNEYRNLLAERLLSQVEFSIEREVKHLELLKSRFGESLLHSCDVMLKDITESKRINAHILSPDSGIAEEVPGQVSALIVSSQFWPTFRKETMELPASIKDMFEKYTKAYESYKVNRTLQWTPLNGKVTIELEHNGKVQEMQVTPAQAAIAIHFSEQPQWELDCLSQKMNMPPIVLRKRIVFWQSQGLIRETKENLFVLIDKSTEVDASADTMQTQRNDMCEEEEAESAMESASDQREEELQVFWSYIEAMLTNLDSLPLDRIHQMLKMFASQVDFTQDELKHILQRKVREHKLVYAGGVYQLPKS</sequence>
<dbReference type="PANTHER" id="PTHR45957">
    <property type="entry name" value="ANAPHASE-PROMOTING COMPLEX SUBUNIT 2"/>
    <property type="match status" value="1"/>
</dbReference>
<dbReference type="Gene3D" id="1.10.10.10">
    <property type="entry name" value="Winged helix-like DNA-binding domain superfamily/Winged helix DNA-binding domain"/>
    <property type="match status" value="1"/>
</dbReference>
<dbReference type="InterPro" id="IPR036388">
    <property type="entry name" value="WH-like_DNA-bd_sf"/>
</dbReference>
<dbReference type="GO" id="GO:0006511">
    <property type="term" value="P:ubiquitin-dependent protein catabolic process"/>
    <property type="evidence" value="ECO:0007669"/>
    <property type="project" value="InterPro"/>
</dbReference>
<evidence type="ECO:0000256" key="3">
    <source>
        <dbReference type="ARBA" id="ARBA00022776"/>
    </source>
</evidence>
<dbReference type="STRING" id="199890.A0A182NZR5"/>
<dbReference type="Pfam" id="PF08672">
    <property type="entry name" value="ANAPC2"/>
    <property type="match status" value="1"/>
</dbReference>
<proteinExistence type="inferred from homology"/>
<keyword evidence="2" id="KW-0132">Cell division</keyword>
<dbReference type="GO" id="GO:0070979">
    <property type="term" value="P:protein K11-linked ubiquitination"/>
    <property type="evidence" value="ECO:0007669"/>
    <property type="project" value="TreeGrafter"/>
</dbReference>
<dbReference type="GO" id="GO:0051301">
    <property type="term" value="P:cell division"/>
    <property type="evidence" value="ECO:0007669"/>
    <property type="project" value="UniProtKB-KW"/>
</dbReference>
<reference evidence="8" key="2">
    <citation type="submission" date="2020-05" db="UniProtKB">
        <authorList>
            <consortium name="EnsemblMetazoa"/>
        </authorList>
    </citation>
    <scope>IDENTIFICATION</scope>
    <source>
        <strain evidence="8">Epiroticus2</strain>
    </source>
</reference>
<dbReference type="GO" id="GO:0031625">
    <property type="term" value="F:ubiquitin protein ligase binding"/>
    <property type="evidence" value="ECO:0007669"/>
    <property type="project" value="InterPro"/>
</dbReference>
<dbReference type="Pfam" id="PF25773">
    <property type="entry name" value="TPR_ANAPC2"/>
    <property type="match status" value="1"/>
</dbReference>
<evidence type="ECO:0000313" key="9">
    <source>
        <dbReference type="Proteomes" id="UP000075885"/>
    </source>
</evidence>
<comment type="similarity">
    <text evidence="6">Belongs to the cullin family.</text>
</comment>
<evidence type="ECO:0000256" key="1">
    <source>
        <dbReference type="ARBA" id="ARBA00016068"/>
    </source>
</evidence>
<dbReference type="FunFam" id="1.10.10.10:FF:000554">
    <property type="entry name" value="Anaphase-promoting complex subunit 2"/>
    <property type="match status" value="1"/>
</dbReference>
<dbReference type="Gene3D" id="3.30.230.130">
    <property type="entry name" value="Cullin, Chain C, Domain 2"/>
    <property type="match status" value="1"/>
</dbReference>
<dbReference type="InterPro" id="IPR057975">
    <property type="entry name" value="TPR_ANAPC2"/>
</dbReference>
<keyword evidence="3" id="KW-0498">Mitosis</keyword>
<keyword evidence="9" id="KW-1185">Reference proteome</keyword>
<dbReference type="GO" id="GO:0005680">
    <property type="term" value="C:anaphase-promoting complex"/>
    <property type="evidence" value="ECO:0007669"/>
    <property type="project" value="TreeGrafter"/>
</dbReference>
<protein>
    <recommendedName>
        <fullName evidence="1">Anaphase-promoting complex subunit 2</fullName>
    </recommendedName>
</protein>
<organism evidence="8 9">
    <name type="scientific">Anopheles epiroticus</name>
    <dbReference type="NCBI Taxonomy" id="199890"/>
    <lineage>
        <taxon>Eukaryota</taxon>
        <taxon>Metazoa</taxon>
        <taxon>Ecdysozoa</taxon>
        <taxon>Arthropoda</taxon>
        <taxon>Hexapoda</taxon>
        <taxon>Insecta</taxon>
        <taxon>Pterygota</taxon>
        <taxon>Neoptera</taxon>
        <taxon>Endopterygota</taxon>
        <taxon>Diptera</taxon>
        <taxon>Nematocera</taxon>
        <taxon>Culicoidea</taxon>
        <taxon>Culicidae</taxon>
        <taxon>Anophelinae</taxon>
        <taxon>Anopheles</taxon>
    </lineage>
</organism>
<reference evidence="9" key="1">
    <citation type="submission" date="2013-03" db="EMBL/GenBank/DDBJ databases">
        <title>The Genome Sequence of Anopheles epiroticus epiroticus2.</title>
        <authorList>
            <consortium name="The Broad Institute Genomics Platform"/>
            <person name="Neafsey D.E."/>
            <person name="Howell P."/>
            <person name="Walker B."/>
            <person name="Young S.K."/>
            <person name="Zeng Q."/>
            <person name="Gargeya S."/>
            <person name="Fitzgerald M."/>
            <person name="Haas B."/>
            <person name="Abouelleil A."/>
            <person name="Allen A.W."/>
            <person name="Alvarado L."/>
            <person name="Arachchi H.M."/>
            <person name="Berlin A.M."/>
            <person name="Chapman S.B."/>
            <person name="Gainer-Dewar J."/>
            <person name="Goldberg J."/>
            <person name="Griggs A."/>
            <person name="Gujja S."/>
            <person name="Hansen M."/>
            <person name="Howarth C."/>
            <person name="Imamovic A."/>
            <person name="Ireland A."/>
            <person name="Larimer J."/>
            <person name="McCowan C."/>
            <person name="Murphy C."/>
            <person name="Pearson M."/>
            <person name="Poon T.W."/>
            <person name="Priest M."/>
            <person name="Roberts A."/>
            <person name="Saif S."/>
            <person name="Shea T."/>
            <person name="Sisk P."/>
            <person name="Sykes S."/>
            <person name="Wortman J."/>
            <person name="Nusbaum C."/>
            <person name="Birren B."/>
        </authorList>
    </citation>
    <scope>NUCLEOTIDE SEQUENCE [LARGE SCALE GENOMIC DNA]</scope>
    <source>
        <strain evidence="9">Epiroticus2</strain>
    </source>
</reference>
<dbReference type="FunFam" id="1.20.1310.10:FF:000052">
    <property type="entry name" value="Anaphase-promoting complex subunit 2"/>
    <property type="match status" value="1"/>
</dbReference>
<evidence type="ECO:0000313" key="8">
    <source>
        <dbReference type="EnsemblMetazoa" id="AEPI000146-PA"/>
    </source>
</evidence>
<dbReference type="InterPro" id="IPR044554">
    <property type="entry name" value="ANAPC2"/>
</dbReference>
<name>A0A182NZR5_9DIPT</name>
<dbReference type="AlphaFoldDB" id="A0A182NZR5"/>
<dbReference type="InterPro" id="IPR059120">
    <property type="entry name" value="Cullin-like_AB"/>
</dbReference>
<dbReference type="PROSITE" id="PS50069">
    <property type="entry name" value="CULLIN_2"/>
    <property type="match status" value="1"/>
</dbReference>
<dbReference type="Pfam" id="PF26557">
    <property type="entry name" value="Cullin_AB"/>
    <property type="match status" value="1"/>
</dbReference>
<evidence type="ECO:0000259" key="7">
    <source>
        <dbReference type="PROSITE" id="PS50069"/>
    </source>
</evidence>
<dbReference type="PANTHER" id="PTHR45957:SF1">
    <property type="entry name" value="ANAPHASE-PROMOTING COMPLEX SUBUNIT 2"/>
    <property type="match status" value="1"/>
</dbReference>
<dbReference type="GO" id="GO:0007091">
    <property type="term" value="P:metaphase/anaphase transition of mitotic cell cycle"/>
    <property type="evidence" value="ECO:0007669"/>
    <property type="project" value="TreeGrafter"/>
</dbReference>
<dbReference type="InterPro" id="IPR016158">
    <property type="entry name" value="Cullin_homology"/>
</dbReference>
<evidence type="ECO:0000256" key="2">
    <source>
        <dbReference type="ARBA" id="ARBA00022618"/>
    </source>
</evidence>
<evidence type="ECO:0000256" key="4">
    <source>
        <dbReference type="ARBA" id="ARBA00022786"/>
    </source>
</evidence>
<dbReference type="SMART" id="SM00182">
    <property type="entry name" value="CULLIN"/>
    <property type="match status" value="1"/>
</dbReference>
<dbReference type="Gene3D" id="1.20.1310.10">
    <property type="entry name" value="Cullin Repeats"/>
    <property type="match status" value="1"/>
</dbReference>
<dbReference type="Proteomes" id="UP000075885">
    <property type="component" value="Unassembled WGS sequence"/>
</dbReference>
<dbReference type="SMART" id="SM01013">
    <property type="entry name" value="APC2"/>
    <property type="match status" value="1"/>
</dbReference>
<evidence type="ECO:0000256" key="6">
    <source>
        <dbReference type="PROSITE-ProRule" id="PRU00330"/>
    </source>
</evidence>
<dbReference type="EnsemblMetazoa" id="AEPI000146-RA">
    <property type="protein sequence ID" value="AEPI000146-PA"/>
    <property type="gene ID" value="AEPI000146"/>
</dbReference>
<dbReference type="SUPFAM" id="SSF46785">
    <property type="entry name" value="Winged helix' DNA-binding domain"/>
    <property type="match status" value="1"/>
</dbReference>
<keyword evidence="5" id="KW-0131">Cell cycle</keyword>
<evidence type="ECO:0000256" key="5">
    <source>
        <dbReference type="ARBA" id="ARBA00023306"/>
    </source>
</evidence>
<keyword evidence="4" id="KW-0833">Ubl conjugation pathway</keyword>
<dbReference type="InterPro" id="IPR036317">
    <property type="entry name" value="Cullin_homology_sf"/>
</dbReference>
<accession>A0A182NZR5</accession>
<dbReference type="InterPro" id="IPR036390">
    <property type="entry name" value="WH_DNA-bd_sf"/>
</dbReference>
<dbReference type="InterPro" id="IPR014786">
    <property type="entry name" value="ANAPC2_C"/>
</dbReference>